<keyword evidence="2" id="KW-1185">Reference proteome</keyword>
<accession>A0A0L0CII7</accession>
<comment type="caution">
    <text evidence="1">The sequence shown here is derived from an EMBL/GenBank/DDBJ whole genome shotgun (WGS) entry which is preliminary data.</text>
</comment>
<dbReference type="OrthoDB" id="8032801at2759"/>
<dbReference type="Gene3D" id="2.40.128.20">
    <property type="match status" value="1"/>
</dbReference>
<evidence type="ECO:0008006" key="3">
    <source>
        <dbReference type="Google" id="ProtNLM"/>
    </source>
</evidence>
<dbReference type="EMBL" id="JRES01000344">
    <property type="protein sequence ID" value="KNC32060.1"/>
    <property type="molecule type" value="Genomic_DNA"/>
</dbReference>
<gene>
    <name evidence="1" type="ORF">FF38_04838</name>
</gene>
<dbReference type="InterPro" id="IPR022272">
    <property type="entry name" value="Lipocalin_CS"/>
</dbReference>
<evidence type="ECO:0000313" key="1">
    <source>
        <dbReference type="EMBL" id="KNC32060.1"/>
    </source>
</evidence>
<dbReference type="SUPFAM" id="SSF50814">
    <property type="entry name" value="Lipocalins"/>
    <property type="match status" value="1"/>
</dbReference>
<protein>
    <recommendedName>
        <fullName evidence="3">Lipocalin/cytosolic fatty-acid binding domain-containing protein</fullName>
    </recommendedName>
</protein>
<dbReference type="AlphaFoldDB" id="A0A0L0CII7"/>
<dbReference type="Proteomes" id="UP000037069">
    <property type="component" value="Unassembled WGS sequence"/>
</dbReference>
<dbReference type="OMA" id="IAWEQQS"/>
<evidence type="ECO:0000313" key="2">
    <source>
        <dbReference type="Proteomes" id="UP000037069"/>
    </source>
</evidence>
<dbReference type="PROSITE" id="PS00213">
    <property type="entry name" value="LIPOCALIN"/>
    <property type="match status" value="1"/>
</dbReference>
<reference evidence="1 2" key="1">
    <citation type="journal article" date="2015" name="Nat. Commun.">
        <title>Lucilia cuprina genome unlocks parasitic fly biology to underpin future interventions.</title>
        <authorList>
            <person name="Anstead C.A."/>
            <person name="Korhonen P.K."/>
            <person name="Young N.D."/>
            <person name="Hall R.S."/>
            <person name="Jex A.R."/>
            <person name="Murali S.C."/>
            <person name="Hughes D.S."/>
            <person name="Lee S.F."/>
            <person name="Perry T."/>
            <person name="Stroehlein A.J."/>
            <person name="Ansell B.R."/>
            <person name="Breugelmans B."/>
            <person name="Hofmann A."/>
            <person name="Qu J."/>
            <person name="Dugan S."/>
            <person name="Lee S.L."/>
            <person name="Chao H."/>
            <person name="Dinh H."/>
            <person name="Han Y."/>
            <person name="Doddapaneni H.V."/>
            <person name="Worley K.C."/>
            <person name="Muzny D.M."/>
            <person name="Ioannidis P."/>
            <person name="Waterhouse R.M."/>
            <person name="Zdobnov E.M."/>
            <person name="James P.J."/>
            <person name="Bagnall N.H."/>
            <person name="Kotze A.C."/>
            <person name="Gibbs R.A."/>
            <person name="Richards S."/>
            <person name="Batterham P."/>
            <person name="Gasser R.B."/>
        </authorList>
    </citation>
    <scope>NUCLEOTIDE SEQUENCE [LARGE SCALE GENOMIC DNA]</scope>
    <source>
        <strain evidence="1 2">LS</strain>
        <tissue evidence="1">Full body</tissue>
    </source>
</reference>
<sequence>MVFKIISHIVIGIILLITVFRIVDSALWSCSENGNAVDIDSQVKGVWYEIARLPSSEVPACLKIIAPESEVNGTYTLQLDYINNVNNGWVPTHESLAFPWSEAKHGNFNLTYSDEIVNVTVKFKYLGSKGGYSIVCGYSDLASSISIIRILSRNKLVNSTVKNEIYALANQFHISLSQLTWVQQDGKCNGAEKLSTFGIGLLLVLSLFQRIL</sequence>
<proteinExistence type="predicted"/>
<organism evidence="1 2">
    <name type="scientific">Lucilia cuprina</name>
    <name type="common">Green bottle fly</name>
    <name type="synonym">Australian sheep blowfly</name>
    <dbReference type="NCBI Taxonomy" id="7375"/>
    <lineage>
        <taxon>Eukaryota</taxon>
        <taxon>Metazoa</taxon>
        <taxon>Ecdysozoa</taxon>
        <taxon>Arthropoda</taxon>
        <taxon>Hexapoda</taxon>
        <taxon>Insecta</taxon>
        <taxon>Pterygota</taxon>
        <taxon>Neoptera</taxon>
        <taxon>Endopterygota</taxon>
        <taxon>Diptera</taxon>
        <taxon>Brachycera</taxon>
        <taxon>Muscomorpha</taxon>
        <taxon>Oestroidea</taxon>
        <taxon>Calliphoridae</taxon>
        <taxon>Luciliinae</taxon>
        <taxon>Lucilia</taxon>
    </lineage>
</organism>
<name>A0A0L0CII7_LUCCU</name>
<dbReference type="InterPro" id="IPR012674">
    <property type="entry name" value="Calycin"/>
</dbReference>